<dbReference type="Gene3D" id="2.170.130.10">
    <property type="entry name" value="TonB-dependent receptor, plug domain"/>
    <property type="match status" value="1"/>
</dbReference>
<evidence type="ECO:0000256" key="10">
    <source>
        <dbReference type="ARBA" id="ARBA00023237"/>
    </source>
</evidence>
<evidence type="ECO:0000256" key="2">
    <source>
        <dbReference type="ARBA" id="ARBA00022448"/>
    </source>
</evidence>
<evidence type="ECO:0000313" key="14">
    <source>
        <dbReference type="EMBL" id="EJP72213.1"/>
    </source>
</evidence>
<sequence length="930" mass="100211">MSFKNLILRTSFVFLASFFVLNTVAQEIEEVVVTATKKEESLQDVALAVTALSSEDIAVQQIYDLSDIVESVPGMGSAKSVGSGSAYVIRGIGSFGVGAANTASVVTASNGHSVNDSVFADIGFYDLERIEVLKGPQGTLNGRNATTGVINFITARPTGETEGSIDVLVGNYDAKRTTMVLNSPLTDNLFGRIAFVVNQRDGYMDNLYLDSKYDDRNESSVRLSLDWLINDQATLSLTTQHNSADDSRPQEHLSFCQSDPFYGCSPFERGPGNTAADYRGHYAGAIGFLAHLYPGVITNSYAGALVSDDPFRKAYLNKDPSHDQNTSFSTLEFRQEFENYTFVAKYSYDTREFHQMNDNDGSVAVRPFPGLAKLLNPAIPNVEGIIDYLKFSEFTDSARAYDFSDVNSNDQQFELNIISDFDGAFNYTLGVYTYDGRNSNNYTVHTAGGAFLANFGNHPYNAVFQSLGLPDMSRYGGLAFNQALAAAAVGGFAPSGVCPIVGSWMIPIAAAGGAIMDVCALSGLSGPGLPAFNTPIQITGVLQDTHVRTKTNSAFGEFYFDLDEITKLTLGFRYDDQVVTNSAIACLTEANCGTPLSSWLTGTGPSTGLYDRGDPDNVKARYGTQADEFLSYKFALQRDLTDDIMMYVSFATASKPGGFNPGLASGSVPFKFDEEESETIDIGFRSSLAGGAVRLNMNLFVDNRNGMQVGAIKDTSAINWNIDAEIRGFEGNLVAFLNETLRIDFNWLVSDSEVGSGSAAIIDPLNPAAASGTFGYLGALDAATRNAGLLTGAVADNNQVVYKSAGYICLTPAAPLQGVPCLNDGIAQDISGNRIPGQADLSYNIAITKTFLTGSGSVDIRLSRKYSDGGYADIWNNERSYIPEVKSGDLLVSYRPNDGDWYVNGFVKNLDDSRDLIYLRAGSNFQGGNL</sequence>
<evidence type="ECO:0000256" key="6">
    <source>
        <dbReference type="ARBA" id="ARBA00023004"/>
    </source>
</evidence>
<evidence type="ECO:0000256" key="3">
    <source>
        <dbReference type="ARBA" id="ARBA00022452"/>
    </source>
</evidence>
<feature type="chain" id="PRO_5003784237" evidence="12">
    <location>
        <begin position="26"/>
        <end position="930"/>
    </location>
</feature>
<keyword evidence="5 11" id="KW-0812">Transmembrane</keyword>
<dbReference type="PANTHER" id="PTHR32552:SF81">
    <property type="entry name" value="TONB-DEPENDENT OUTER MEMBRANE RECEPTOR"/>
    <property type="match status" value="1"/>
</dbReference>
<feature type="signal peptide" evidence="12">
    <location>
        <begin position="1"/>
        <end position="25"/>
    </location>
</feature>
<comment type="subcellular location">
    <subcellularLocation>
        <location evidence="1 11">Cell outer membrane</location>
        <topology evidence="1 11">Multi-pass membrane protein</topology>
    </subcellularLocation>
</comment>
<protein>
    <submittedName>
        <fullName evidence="14">Putative TonB-dependent receptor</fullName>
    </submittedName>
</protein>
<dbReference type="AlphaFoldDB" id="J5K9H4"/>
<comment type="similarity">
    <text evidence="11">Belongs to the TonB-dependent receptor family.</text>
</comment>
<evidence type="ECO:0000259" key="13">
    <source>
        <dbReference type="Pfam" id="PF07715"/>
    </source>
</evidence>
<dbReference type="EMBL" id="JH611156">
    <property type="protein sequence ID" value="EJP72213.1"/>
    <property type="molecule type" value="Genomic_DNA"/>
</dbReference>
<dbReference type="PROSITE" id="PS52016">
    <property type="entry name" value="TONB_DEPENDENT_REC_3"/>
    <property type="match status" value="1"/>
</dbReference>
<keyword evidence="9 11" id="KW-0472">Membrane</keyword>
<evidence type="ECO:0000256" key="7">
    <source>
        <dbReference type="ARBA" id="ARBA00023065"/>
    </source>
</evidence>
<keyword evidence="2 11" id="KW-0813">Transport</keyword>
<dbReference type="GO" id="GO:0009279">
    <property type="term" value="C:cell outer membrane"/>
    <property type="evidence" value="ECO:0007669"/>
    <property type="project" value="UniProtKB-SubCell"/>
</dbReference>
<dbReference type="InterPro" id="IPR039426">
    <property type="entry name" value="TonB-dep_rcpt-like"/>
</dbReference>
<evidence type="ECO:0000256" key="8">
    <source>
        <dbReference type="ARBA" id="ARBA00023077"/>
    </source>
</evidence>
<feature type="domain" description="TonB-dependent receptor plug" evidence="13">
    <location>
        <begin position="42"/>
        <end position="149"/>
    </location>
</feature>
<dbReference type="InterPro" id="IPR012910">
    <property type="entry name" value="Plug_dom"/>
</dbReference>
<evidence type="ECO:0000256" key="11">
    <source>
        <dbReference type="PROSITE-ProRule" id="PRU01360"/>
    </source>
</evidence>
<accession>J5K9H4</accession>
<dbReference type="GO" id="GO:0006826">
    <property type="term" value="P:iron ion transport"/>
    <property type="evidence" value="ECO:0007669"/>
    <property type="project" value="UniProtKB-KW"/>
</dbReference>
<proteinExistence type="inferred from homology"/>
<keyword evidence="3 11" id="KW-1134">Transmembrane beta strand</keyword>
<evidence type="ECO:0000256" key="12">
    <source>
        <dbReference type="SAM" id="SignalP"/>
    </source>
</evidence>
<dbReference type="InterPro" id="IPR037066">
    <property type="entry name" value="Plug_dom_sf"/>
</dbReference>
<dbReference type="InterPro" id="IPR036942">
    <property type="entry name" value="Beta-barrel_TonB_sf"/>
</dbReference>
<dbReference type="Gene3D" id="2.40.170.20">
    <property type="entry name" value="TonB-dependent receptor, beta-barrel domain"/>
    <property type="match status" value="2"/>
</dbReference>
<dbReference type="Pfam" id="PF07715">
    <property type="entry name" value="Plug"/>
    <property type="match status" value="1"/>
</dbReference>
<keyword evidence="6" id="KW-0408">Iron</keyword>
<dbReference type="STRING" id="1123866.NT01SARS_0708"/>
<dbReference type="HOGENOM" id="CLU_008287_15_3_6"/>
<keyword evidence="4" id="KW-0410">Iron transport</keyword>
<evidence type="ECO:0000256" key="1">
    <source>
        <dbReference type="ARBA" id="ARBA00004571"/>
    </source>
</evidence>
<evidence type="ECO:0000256" key="4">
    <source>
        <dbReference type="ARBA" id="ARBA00022496"/>
    </source>
</evidence>
<evidence type="ECO:0000256" key="5">
    <source>
        <dbReference type="ARBA" id="ARBA00022692"/>
    </source>
</evidence>
<keyword evidence="12" id="KW-0732">Signal</keyword>
<dbReference type="PANTHER" id="PTHR32552">
    <property type="entry name" value="FERRICHROME IRON RECEPTOR-RELATED"/>
    <property type="match status" value="1"/>
</dbReference>
<dbReference type="SUPFAM" id="SSF56935">
    <property type="entry name" value="Porins"/>
    <property type="match status" value="1"/>
</dbReference>
<gene>
    <name evidence="14" type="ORF">NT01SARS_0708</name>
</gene>
<keyword evidence="10 11" id="KW-0998">Cell outer membrane</keyword>
<keyword evidence="7" id="KW-0406">Ion transport</keyword>
<evidence type="ECO:0000256" key="9">
    <source>
        <dbReference type="ARBA" id="ARBA00023136"/>
    </source>
</evidence>
<keyword evidence="8" id="KW-0798">TonB box</keyword>
<keyword evidence="14" id="KW-0675">Receptor</keyword>
<name>J5K9H4_9GAMM</name>
<evidence type="ECO:0000313" key="15">
    <source>
        <dbReference type="Proteomes" id="UP000010305"/>
    </source>
</evidence>
<reference evidence="14 15" key="1">
    <citation type="journal article" date="2012" name="ISME J.">
        <title>Genomic insights to SAR86, an abundant and uncultivated marine bacterial lineage.</title>
        <authorList>
            <person name="Dupont C.L."/>
            <person name="Rusch D.B."/>
            <person name="Yooseph S."/>
            <person name="Lombardo M.J."/>
            <person name="Richter R.A."/>
            <person name="Valas R."/>
            <person name="Novotny M."/>
            <person name="Yee-Greenbaum J."/>
            <person name="Selengut J.D."/>
            <person name="Haft D.H."/>
            <person name="Halpern A.L."/>
            <person name="Lasken R.S."/>
            <person name="Nealson K."/>
            <person name="Friedman R."/>
            <person name="Venter J.C."/>
        </authorList>
    </citation>
    <scope>NUCLEOTIDE SEQUENCE [LARGE SCALE GENOMIC DNA]</scope>
</reference>
<organism evidence="14 15">
    <name type="scientific">SAR86 cluster bacterium SAR86A</name>
    <dbReference type="NCBI Taxonomy" id="1123866"/>
    <lineage>
        <taxon>Bacteria</taxon>
        <taxon>Pseudomonadati</taxon>
        <taxon>Pseudomonadota</taxon>
        <taxon>Gammaproteobacteria</taxon>
        <taxon>SAR86 cluster</taxon>
    </lineage>
</organism>
<dbReference type="Proteomes" id="UP000010305">
    <property type="component" value="Unassembled WGS sequence"/>
</dbReference>